<dbReference type="Pfam" id="PF02611">
    <property type="entry name" value="CDH"/>
    <property type="match status" value="1"/>
</dbReference>
<evidence type="ECO:0000256" key="15">
    <source>
        <dbReference type="ARBA" id="ARBA00023209"/>
    </source>
</evidence>
<keyword evidence="14" id="KW-0472">Membrane</keyword>
<keyword evidence="10" id="KW-0812">Transmembrane</keyword>
<evidence type="ECO:0000256" key="7">
    <source>
        <dbReference type="ARBA" id="ARBA00019608"/>
    </source>
</evidence>
<protein>
    <recommendedName>
        <fullName evidence="7">CDP-diacylglycerol pyrophosphatase</fullName>
        <ecNumber evidence="6">3.6.1.26</ecNumber>
    </recommendedName>
    <alternativeName>
        <fullName evidence="17">CDP-diacylglycerol phosphatidylhydrolase</fullName>
    </alternativeName>
    <alternativeName>
        <fullName evidence="18">CDP-diglyceride hydrolase</fullName>
    </alternativeName>
</protein>
<dbReference type="Gene3D" id="3.30.428.30">
    <property type="entry name" value="HIT family - CDH-like"/>
    <property type="match status" value="1"/>
</dbReference>
<evidence type="ECO:0000256" key="10">
    <source>
        <dbReference type="ARBA" id="ARBA00022692"/>
    </source>
</evidence>
<dbReference type="AlphaFoldDB" id="A0A9W6LTP7"/>
<dbReference type="SUPFAM" id="SSF54197">
    <property type="entry name" value="HIT-like"/>
    <property type="match status" value="1"/>
</dbReference>
<comment type="subcellular location">
    <subcellularLocation>
        <location evidence="2">Cell membrane</location>
        <topology evidence="2">Single-pass membrane protein</topology>
    </subcellularLocation>
</comment>
<keyword evidence="16" id="KW-1208">Phospholipid metabolism</keyword>
<keyword evidence="12" id="KW-1133">Transmembrane helix</keyword>
<reference evidence="19" key="1">
    <citation type="journal article" date="2023" name="Int. J. Syst. Evol. Microbiol.">
        <title>Methylocystis iwaonis sp. nov., a type II methane-oxidizing bacterium from surface soil of a rice paddy field in Japan, and emended description of the genus Methylocystis (ex Whittenbury et al. 1970) Bowman et al. 1993.</title>
        <authorList>
            <person name="Kaise H."/>
            <person name="Sawadogo J.B."/>
            <person name="Alam M.S."/>
            <person name="Ueno C."/>
            <person name="Dianou D."/>
            <person name="Shinjo R."/>
            <person name="Asakawa S."/>
        </authorList>
    </citation>
    <scope>NUCLEOTIDE SEQUENCE</scope>
    <source>
        <strain evidence="19">LMG27198</strain>
    </source>
</reference>
<evidence type="ECO:0000256" key="9">
    <source>
        <dbReference type="ARBA" id="ARBA00022516"/>
    </source>
</evidence>
<dbReference type="GO" id="GO:0008654">
    <property type="term" value="P:phospholipid biosynthetic process"/>
    <property type="evidence" value="ECO:0007669"/>
    <property type="project" value="UniProtKB-KW"/>
</dbReference>
<dbReference type="InterPro" id="IPR036265">
    <property type="entry name" value="HIT-like_sf"/>
</dbReference>
<comment type="pathway">
    <text evidence="4">Lipid metabolism.</text>
</comment>
<evidence type="ECO:0000256" key="16">
    <source>
        <dbReference type="ARBA" id="ARBA00023264"/>
    </source>
</evidence>
<evidence type="ECO:0000313" key="19">
    <source>
        <dbReference type="EMBL" id="GLI94955.1"/>
    </source>
</evidence>
<evidence type="ECO:0000256" key="17">
    <source>
        <dbReference type="ARBA" id="ARBA00032888"/>
    </source>
</evidence>
<gene>
    <name evidence="19" type="ORF">LMG27198_39470</name>
</gene>
<evidence type="ECO:0000313" key="20">
    <source>
        <dbReference type="Proteomes" id="UP001144323"/>
    </source>
</evidence>
<evidence type="ECO:0000256" key="2">
    <source>
        <dbReference type="ARBA" id="ARBA00004162"/>
    </source>
</evidence>
<keyword evidence="8" id="KW-1003">Cell membrane</keyword>
<keyword evidence="15" id="KW-0594">Phospholipid biosynthesis</keyword>
<accession>A0A9W6LTP7</accession>
<name>A0A9W6LTP7_9HYPH</name>
<dbReference type="InterPro" id="IPR003763">
    <property type="entry name" value="CDP-diacylglyc_Pase"/>
</dbReference>
<evidence type="ECO:0000256" key="5">
    <source>
        <dbReference type="ARBA" id="ARBA00006435"/>
    </source>
</evidence>
<keyword evidence="11" id="KW-0378">Hydrolase</keyword>
<comment type="pathway">
    <text evidence="3">Phospholipid metabolism; CDP-diacylglycerol degradation; phosphatidate from CDP-diacylglycerol: step 1/1.</text>
</comment>
<evidence type="ECO:0000256" key="6">
    <source>
        <dbReference type="ARBA" id="ARBA00012375"/>
    </source>
</evidence>
<keyword evidence="20" id="KW-1185">Reference proteome</keyword>
<dbReference type="GO" id="GO:0005886">
    <property type="term" value="C:plasma membrane"/>
    <property type="evidence" value="ECO:0007669"/>
    <property type="project" value="UniProtKB-SubCell"/>
</dbReference>
<dbReference type="EC" id="3.6.1.26" evidence="6"/>
<comment type="similarity">
    <text evidence="5">Belongs to the Cdh family.</text>
</comment>
<sequence length="166" mass="18491">MTPTVPVAGIESLATTTGDTNRLWLAAWEERNLLERAAKHKINWNEVVLAVNSKSTRSQDQLHIHLGCIKSSIRDFLAVEPSSTGENWRSAHPSSINVSFFVKLLPEEYIKKDLFKLVFDEIPGGRLLAEKQTIALAGVTRGSWRGFALIVTLETVSAEEFIARDC</sequence>
<evidence type="ECO:0000256" key="3">
    <source>
        <dbReference type="ARBA" id="ARBA00004927"/>
    </source>
</evidence>
<dbReference type="GO" id="GO:0008715">
    <property type="term" value="F:CDP-diacylglycerol diphosphatase activity"/>
    <property type="evidence" value="ECO:0007669"/>
    <property type="project" value="UniProtKB-EC"/>
</dbReference>
<evidence type="ECO:0000256" key="11">
    <source>
        <dbReference type="ARBA" id="ARBA00022801"/>
    </source>
</evidence>
<evidence type="ECO:0000256" key="4">
    <source>
        <dbReference type="ARBA" id="ARBA00005189"/>
    </source>
</evidence>
<dbReference type="EMBL" id="BSEC01000001">
    <property type="protein sequence ID" value="GLI94955.1"/>
    <property type="molecule type" value="Genomic_DNA"/>
</dbReference>
<proteinExistence type="inferred from homology"/>
<keyword evidence="9" id="KW-0444">Lipid biosynthesis</keyword>
<evidence type="ECO:0000256" key="18">
    <source>
        <dbReference type="ARBA" id="ARBA00032892"/>
    </source>
</evidence>
<dbReference type="Proteomes" id="UP001144323">
    <property type="component" value="Unassembled WGS sequence"/>
</dbReference>
<evidence type="ECO:0000256" key="12">
    <source>
        <dbReference type="ARBA" id="ARBA00022989"/>
    </source>
</evidence>
<comment type="caution">
    <text evidence="19">The sequence shown here is derived from an EMBL/GenBank/DDBJ whole genome shotgun (WGS) entry which is preliminary data.</text>
</comment>
<keyword evidence="13" id="KW-0443">Lipid metabolism</keyword>
<evidence type="ECO:0000256" key="13">
    <source>
        <dbReference type="ARBA" id="ARBA00023098"/>
    </source>
</evidence>
<evidence type="ECO:0000256" key="1">
    <source>
        <dbReference type="ARBA" id="ARBA00001007"/>
    </source>
</evidence>
<comment type="catalytic activity">
    <reaction evidence="1">
        <text>a CDP-1,2-diacyl-sn-glycerol + H2O = a 1,2-diacyl-sn-glycero-3-phosphate + CMP + 2 H(+)</text>
        <dbReference type="Rhea" id="RHEA:15221"/>
        <dbReference type="ChEBI" id="CHEBI:15377"/>
        <dbReference type="ChEBI" id="CHEBI:15378"/>
        <dbReference type="ChEBI" id="CHEBI:58332"/>
        <dbReference type="ChEBI" id="CHEBI:58608"/>
        <dbReference type="ChEBI" id="CHEBI:60377"/>
        <dbReference type="EC" id="3.6.1.26"/>
    </reaction>
</comment>
<organism evidence="19 20">
    <name type="scientific">Methylocystis echinoides</name>
    <dbReference type="NCBI Taxonomy" id="29468"/>
    <lineage>
        <taxon>Bacteria</taxon>
        <taxon>Pseudomonadati</taxon>
        <taxon>Pseudomonadota</taxon>
        <taxon>Alphaproteobacteria</taxon>
        <taxon>Hyphomicrobiales</taxon>
        <taxon>Methylocystaceae</taxon>
        <taxon>Methylocystis</taxon>
    </lineage>
</organism>
<evidence type="ECO:0000256" key="8">
    <source>
        <dbReference type="ARBA" id="ARBA00022475"/>
    </source>
</evidence>
<evidence type="ECO:0000256" key="14">
    <source>
        <dbReference type="ARBA" id="ARBA00023136"/>
    </source>
</evidence>